<protein>
    <submittedName>
        <fullName evidence="1">Uncharacterized protein</fullName>
    </submittedName>
</protein>
<sequence length="38" mass="4517">MTNTYGFGKIINYFLEDQKDKPTEKLQKKGFGCLYRKI</sequence>
<gene>
    <name evidence="1" type="ORF">NCTC11370_01334</name>
</gene>
<evidence type="ECO:0000313" key="1">
    <source>
        <dbReference type="EMBL" id="STO21269.1"/>
    </source>
</evidence>
<accession>A0A377G9G0</accession>
<reference evidence="1 2" key="1">
    <citation type="submission" date="2018-06" db="EMBL/GenBank/DDBJ databases">
        <authorList>
            <consortium name="Pathogen Informatics"/>
            <person name="Doyle S."/>
        </authorList>
    </citation>
    <scope>NUCLEOTIDE SEQUENCE [LARGE SCALE GENOMIC DNA]</scope>
    <source>
        <strain evidence="1 2">NCTC11370</strain>
    </source>
</reference>
<proteinExistence type="predicted"/>
<dbReference type="EMBL" id="UGGT01000001">
    <property type="protein sequence ID" value="STO21269.1"/>
    <property type="molecule type" value="Genomic_DNA"/>
</dbReference>
<organism evidence="1 2">
    <name type="scientific">Fluoribacter dumoffii</name>
    <dbReference type="NCBI Taxonomy" id="463"/>
    <lineage>
        <taxon>Bacteria</taxon>
        <taxon>Pseudomonadati</taxon>
        <taxon>Pseudomonadota</taxon>
        <taxon>Gammaproteobacteria</taxon>
        <taxon>Legionellales</taxon>
        <taxon>Legionellaceae</taxon>
        <taxon>Fluoribacter</taxon>
    </lineage>
</organism>
<keyword evidence="2" id="KW-1185">Reference proteome</keyword>
<dbReference type="Proteomes" id="UP000254554">
    <property type="component" value="Unassembled WGS sequence"/>
</dbReference>
<dbReference type="STRING" id="1094715.GCA_000236165_01089"/>
<name>A0A377G9G0_9GAMM</name>
<dbReference type="AlphaFoldDB" id="A0A377G9G0"/>
<evidence type="ECO:0000313" key="2">
    <source>
        <dbReference type="Proteomes" id="UP000254554"/>
    </source>
</evidence>